<proteinExistence type="predicted"/>
<name>A0AAU8MHM3_9CAUD</name>
<protein>
    <submittedName>
        <fullName evidence="1">Uncharacterized protein</fullName>
    </submittedName>
</protein>
<sequence>MRNNALWCNGNTQDFGSWISGSNLLRATIIYTGFKVLRLLIFCYSRW</sequence>
<reference evidence="1" key="1">
    <citation type="submission" date="2024-06" db="EMBL/GenBank/DDBJ databases">
        <title>Intestivirid acquisition increases across infancy in a wild primate population.</title>
        <authorList>
            <person name="Schneider-Creas I.A."/>
            <person name="Moya I.L."/>
            <person name="Chiou K.L."/>
            <person name="Baniel A."/>
            <person name="Azanaw Haile A."/>
            <person name="Kebede F."/>
            <person name="Abebe B."/>
            <person name="Snyder-Mackler N."/>
            <person name="Varsani A."/>
        </authorList>
    </citation>
    <scope>NUCLEOTIDE SEQUENCE</scope>
    <source>
        <strain evidence="1">Int_RNL_2017_0055_MCB</strain>
    </source>
</reference>
<dbReference type="EMBL" id="PP965494">
    <property type="protein sequence ID" value="XCN99985.1"/>
    <property type="molecule type" value="Genomic_DNA"/>
</dbReference>
<accession>A0AAU8MHM3</accession>
<evidence type="ECO:0000313" key="1">
    <source>
        <dbReference type="EMBL" id="XCN99985.1"/>
    </source>
</evidence>
<organism evidence="1">
    <name type="scientific">Geladintestivirus 4</name>
    <dbReference type="NCBI Taxonomy" id="3233136"/>
    <lineage>
        <taxon>Viruses</taxon>
        <taxon>Duplodnaviria</taxon>
        <taxon>Heunggongvirae</taxon>
        <taxon>Uroviricota</taxon>
        <taxon>Caudoviricetes</taxon>
        <taxon>Crassvirales</taxon>
    </lineage>
</organism>